<organism evidence="1 2">
    <name type="scientific">Clostridium cavendishii DSM 21758</name>
    <dbReference type="NCBI Taxonomy" id="1121302"/>
    <lineage>
        <taxon>Bacteria</taxon>
        <taxon>Bacillati</taxon>
        <taxon>Bacillota</taxon>
        <taxon>Clostridia</taxon>
        <taxon>Eubacteriales</taxon>
        <taxon>Clostridiaceae</taxon>
        <taxon>Clostridium</taxon>
    </lineage>
</organism>
<dbReference type="GO" id="GO:0016791">
    <property type="term" value="F:phosphatase activity"/>
    <property type="evidence" value="ECO:0007669"/>
    <property type="project" value="TreeGrafter"/>
</dbReference>
<accession>A0A1M6BAP9</accession>
<dbReference type="Gene3D" id="3.40.50.1000">
    <property type="entry name" value="HAD superfamily/HAD-like"/>
    <property type="match status" value="1"/>
</dbReference>
<dbReference type="InterPro" id="IPR006379">
    <property type="entry name" value="HAD-SF_hydro_IIB"/>
</dbReference>
<dbReference type="EMBL" id="FQZB01000003">
    <property type="protein sequence ID" value="SHI45648.1"/>
    <property type="molecule type" value="Genomic_DNA"/>
</dbReference>
<dbReference type="STRING" id="1121302.SAMN02745163_00297"/>
<protein>
    <recommendedName>
        <fullName evidence="3">Cof subfamily of IIB subfamily of haloacid dehalogenase superfamily/HAD-superfamily hydrolase, subfamily IIB</fullName>
    </recommendedName>
</protein>
<dbReference type="GO" id="GO:0005829">
    <property type="term" value="C:cytosol"/>
    <property type="evidence" value="ECO:0007669"/>
    <property type="project" value="TreeGrafter"/>
</dbReference>
<sequence length="261" mass="29782">MKILVSDLDGTLFRDNIICDNDLKSLATLKDNGHKFIVATGRTLEGVRILSEKFNFEYDYLVLCNGSIVMNSSHEIIYKKSIDNSIALSIIKDYIDCEDLYIYLDTGTESYVPVNKYDKKLVAEFADNIKVLNNEKIFRLNCDFQILCFNSISNSIERVEAIKTEIISKYGDLVEVYRNTHFLDIVPKNCSKGDGLNHILNEIGVNTTNVYTIGDSFNDLPMFEITDNSYTFHHVDDLIKANANNHVHYVHECVDHIIKSS</sequence>
<gene>
    <name evidence="1" type="ORF">SAMN02745163_00297</name>
</gene>
<dbReference type="AlphaFoldDB" id="A0A1M6BAP9"/>
<dbReference type="PANTHER" id="PTHR10000:SF8">
    <property type="entry name" value="HAD SUPERFAMILY HYDROLASE-LIKE, TYPE 3"/>
    <property type="match status" value="1"/>
</dbReference>
<reference evidence="1 2" key="1">
    <citation type="submission" date="2016-11" db="EMBL/GenBank/DDBJ databases">
        <authorList>
            <person name="Jaros S."/>
            <person name="Januszkiewicz K."/>
            <person name="Wedrychowicz H."/>
        </authorList>
    </citation>
    <scope>NUCLEOTIDE SEQUENCE [LARGE SCALE GENOMIC DNA]</scope>
    <source>
        <strain evidence="1 2">DSM 21758</strain>
    </source>
</reference>
<dbReference type="Gene3D" id="3.30.1240.10">
    <property type="match status" value="1"/>
</dbReference>
<dbReference type="RefSeq" id="WP_072984562.1">
    <property type="nucleotide sequence ID" value="NZ_FQZB01000003.1"/>
</dbReference>
<dbReference type="Proteomes" id="UP000184310">
    <property type="component" value="Unassembled WGS sequence"/>
</dbReference>
<dbReference type="Pfam" id="PF08282">
    <property type="entry name" value="Hydrolase_3"/>
    <property type="match status" value="1"/>
</dbReference>
<dbReference type="InterPro" id="IPR036412">
    <property type="entry name" value="HAD-like_sf"/>
</dbReference>
<keyword evidence="2" id="KW-1185">Reference proteome</keyword>
<dbReference type="NCBIfam" id="TIGR01484">
    <property type="entry name" value="HAD-SF-IIB"/>
    <property type="match status" value="1"/>
</dbReference>
<evidence type="ECO:0000313" key="1">
    <source>
        <dbReference type="EMBL" id="SHI45648.1"/>
    </source>
</evidence>
<name>A0A1M6BAP9_9CLOT</name>
<evidence type="ECO:0000313" key="2">
    <source>
        <dbReference type="Proteomes" id="UP000184310"/>
    </source>
</evidence>
<dbReference type="InterPro" id="IPR023214">
    <property type="entry name" value="HAD_sf"/>
</dbReference>
<dbReference type="OrthoDB" id="306707at2"/>
<dbReference type="GO" id="GO:0000287">
    <property type="term" value="F:magnesium ion binding"/>
    <property type="evidence" value="ECO:0007669"/>
    <property type="project" value="TreeGrafter"/>
</dbReference>
<dbReference type="PANTHER" id="PTHR10000">
    <property type="entry name" value="PHOSPHOSERINE PHOSPHATASE"/>
    <property type="match status" value="1"/>
</dbReference>
<evidence type="ECO:0008006" key="3">
    <source>
        <dbReference type="Google" id="ProtNLM"/>
    </source>
</evidence>
<dbReference type="SUPFAM" id="SSF56784">
    <property type="entry name" value="HAD-like"/>
    <property type="match status" value="1"/>
</dbReference>
<proteinExistence type="predicted"/>